<dbReference type="Proteomes" id="UP000010744">
    <property type="component" value="Unassembled WGS sequence"/>
</dbReference>
<protein>
    <submittedName>
        <fullName evidence="1">Uncharacterized protein</fullName>
    </submittedName>
</protein>
<comment type="caution">
    <text evidence="1">The sequence shown here is derived from an EMBL/GenBank/DDBJ whole genome shotgun (WGS) entry which is preliminary data.</text>
</comment>
<proteinExistence type="predicted"/>
<keyword evidence="2" id="KW-1185">Reference proteome</keyword>
<dbReference type="EMBL" id="BAHB01000066">
    <property type="protein sequence ID" value="GAB85930.1"/>
    <property type="molecule type" value="Genomic_DNA"/>
</dbReference>
<reference evidence="1 2" key="1">
    <citation type="submission" date="2012-08" db="EMBL/GenBank/DDBJ databases">
        <title>Whole genome shotgun sequence of Gordonia rubripertincta NBRC 101908.</title>
        <authorList>
            <person name="Takarada H."/>
            <person name="Hosoyama A."/>
            <person name="Tsuchikane K."/>
            <person name="Katsumata H."/>
            <person name="Baba S."/>
            <person name="Ohji S."/>
            <person name="Yamazaki S."/>
            <person name="Fujita N."/>
        </authorList>
    </citation>
    <scope>NUCLEOTIDE SEQUENCE [LARGE SCALE GENOMIC DNA]</scope>
    <source>
        <strain evidence="1 2">NBRC 101908</strain>
    </source>
</reference>
<sequence>MNPSILMEHLSLAFKLVAGTSRHQPRGRGAMLMRDRAEDEEVVPVNDSTWVLLAGVTVGR</sequence>
<accession>A0ABQ0HUJ3</accession>
<evidence type="ECO:0000313" key="1">
    <source>
        <dbReference type="EMBL" id="GAB85930.1"/>
    </source>
</evidence>
<organism evidence="1 2">
    <name type="scientific">Gordonia rubripertincta NBRC 101908</name>
    <dbReference type="NCBI Taxonomy" id="1077975"/>
    <lineage>
        <taxon>Bacteria</taxon>
        <taxon>Bacillati</taxon>
        <taxon>Actinomycetota</taxon>
        <taxon>Actinomycetes</taxon>
        <taxon>Mycobacteriales</taxon>
        <taxon>Gordoniaceae</taxon>
        <taxon>Gordonia</taxon>
    </lineage>
</organism>
<name>A0ABQ0HUJ3_GORRU</name>
<gene>
    <name evidence="1" type="ORF">GORBP_066_00320</name>
</gene>
<evidence type="ECO:0000313" key="2">
    <source>
        <dbReference type="Proteomes" id="UP000010744"/>
    </source>
</evidence>